<dbReference type="EMBL" id="SJPY01000002">
    <property type="protein sequence ID" value="TWU44226.1"/>
    <property type="molecule type" value="Genomic_DNA"/>
</dbReference>
<keyword evidence="6" id="KW-1185">Reference proteome</keyword>
<reference evidence="5 6" key="1">
    <citation type="submission" date="2019-02" db="EMBL/GenBank/DDBJ databases">
        <title>Deep-cultivation of Planctomycetes and their phenomic and genomic characterization uncovers novel biology.</title>
        <authorList>
            <person name="Wiegand S."/>
            <person name="Jogler M."/>
            <person name="Boedeker C."/>
            <person name="Pinto D."/>
            <person name="Vollmers J."/>
            <person name="Rivas-Marin E."/>
            <person name="Kohn T."/>
            <person name="Peeters S.H."/>
            <person name="Heuer A."/>
            <person name="Rast P."/>
            <person name="Oberbeckmann S."/>
            <person name="Bunk B."/>
            <person name="Jeske O."/>
            <person name="Meyerdierks A."/>
            <person name="Storesund J.E."/>
            <person name="Kallscheuer N."/>
            <person name="Luecker S."/>
            <person name="Lage O.M."/>
            <person name="Pohl T."/>
            <person name="Merkel B.J."/>
            <person name="Hornburger P."/>
            <person name="Mueller R.-W."/>
            <person name="Bruemmer F."/>
            <person name="Labrenz M."/>
            <person name="Spormann A.M."/>
            <person name="Op Den Camp H."/>
            <person name="Overmann J."/>
            <person name="Amann R."/>
            <person name="Jetten M.S.M."/>
            <person name="Mascher T."/>
            <person name="Medema M.H."/>
            <person name="Devos D.P."/>
            <person name="Kaster A.-K."/>
            <person name="Ovreas L."/>
            <person name="Rohde M."/>
            <person name="Galperin M.Y."/>
            <person name="Jogler C."/>
        </authorList>
    </citation>
    <scope>NUCLEOTIDE SEQUENCE [LARGE SCALE GENOMIC DNA]</scope>
    <source>
        <strain evidence="5 6">Q31b</strain>
    </source>
</reference>
<evidence type="ECO:0000256" key="1">
    <source>
        <dbReference type="SAM" id="MobiDB-lite"/>
    </source>
</evidence>
<evidence type="ECO:0000313" key="6">
    <source>
        <dbReference type="Proteomes" id="UP000315471"/>
    </source>
</evidence>
<name>A0A5C6E9S3_9BACT</name>
<evidence type="ECO:0000313" key="5">
    <source>
        <dbReference type="EMBL" id="TWU44226.1"/>
    </source>
</evidence>
<proteinExistence type="predicted"/>
<feature type="domain" description="Putative collagen-binding" evidence="3">
    <location>
        <begin position="530"/>
        <end position="602"/>
    </location>
</feature>
<keyword evidence="2" id="KW-0732">Signal</keyword>
<dbReference type="Proteomes" id="UP000315471">
    <property type="component" value="Unassembled WGS sequence"/>
</dbReference>
<dbReference type="InterPro" id="IPR024749">
    <property type="entry name" value="Collagen-bd_put"/>
</dbReference>
<dbReference type="RefSeq" id="WP_231617399.1">
    <property type="nucleotide sequence ID" value="NZ_SJPY01000002.1"/>
</dbReference>
<gene>
    <name evidence="5" type="ORF">Q31b_17620</name>
</gene>
<evidence type="ECO:0000259" key="4">
    <source>
        <dbReference type="Pfam" id="PF16586"/>
    </source>
</evidence>
<feature type="signal peptide" evidence="2">
    <location>
        <begin position="1"/>
        <end position="27"/>
    </location>
</feature>
<dbReference type="InterPro" id="IPR013783">
    <property type="entry name" value="Ig-like_fold"/>
</dbReference>
<evidence type="ECO:0000256" key="2">
    <source>
        <dbReference type="SAM" id="SignalP"/>
    </source>
</evidence>
<dbReference type="Gene3D" id="2.60.40.10">
    <property type="entry name" value="Immunoglobulins"/>
    <property type="match status" value="1"/>
</dbReference>
<evidence type="ECO:0008006" key="7">
    <source>
        <dbReference type="Google" id="ProtNLM"/>
    </source>
</evidence>
<dbReference type="Pfam" id="PF12904">
    <property type="entry name" value="Collagen_bind_2"/>
    <property type="match status" value="1"/>
</dbReference>
<dbReference type="Pfam" id="PF16586">
    <property type="entry name" value="DUF5060"/>
    <property type="match status" value="1"/>
</dbReference>
<dbReference type="AlphaFoldDB" id="A0A5C6E9S3"/>
<feature type="chain" id="PRO_5022703933" description="DUF5060 domain-containing protein" evidence="2">
    <location>
        <begin position="28"/>
        <end position="604"/>
    </location>
</feature>
<organism evidence="5 6">
    <name type="scientific">Novipirellula aureliae</name>
    <dbReference type="NCBI Taxonomy" id="2527966"/>
    <lineage>
        <taxon>Bacteria</taxon>
        <taxon>Pseudomonadati</taxon>
        <taxon>Planctomycetota</taxon>
        <taxon>Planctomycetia</taxon>
        <taxon>Pirellulales</taxon>
        <taxon>Pirellulaceae</taxon>
        <taxon>Novipirellula</taxon>
    </lineage>
</organism>
<evidence type="ECO:0000259" key="3">
    <source>
        <dbReference type="Pfam" id="PF12904"/>
    </source>
</evidence>
<comment type="caution">
    <text evidence="5">The sequence shown here is derived from an EMBL/GenBank/DDBJ whole genome shotgun (WGS) entry which is preliminary data.</text>
</comment>
<accession>A0A5C6E9S3</accession>
<protein>
    <recommendedName>
        <fullName evidence="7">DUF5060 domain-containing protein</fullName>
    </recommendedName>
</protein>
<feature type="domain" description="DUF5060" evidence="4">
    <location>
        <begin position="39"/>
        <end position="120"/>
    </location>
</feature>
<sequence length="604" mass="66875" precursor="true">MKLAKLSFYLVAIGALLLSTVSVSSFAAVVDGERNADGTIKKWHRIEVVFDGPQVDESSAVFRNYRLDVTFTSPSGKEYKVPGFFDADGDPANSSATSGNKWKTRFAAGEEGEWNYKVSFVTGKNVAANLSGGTGGTAPDGETGSFKIGPQDKSGKDFRAKGKLEYVGEHYLRFADGDYFIKCGVNSPEVLLEYGEFDGTPGHENDLYSPNIKDWKPGDPTWANEKGKGIIGLINYLSALGLNSHYFLCMNAYGDGKEAWPWTGMDNIDVYDVSKLGQWEVLFTHFDRMGLMVHFQLSESENTNYLEDRDGKGTFSDARKILYRELIARFGHHMAVTWNVGEENQAKGEGFHVPNTHAQRKEFASRIRALTCYQDHITVHNGPGGVFDDIFPQLIGYKDYTGASLQTLVVPRKNMLSNHDEVLRWVEESAASGHKWVVAINEPWWGRRPNNLVDLIRKDVVWGALLAGGHMEFYTGKDDVKHIDYAVHEDCWKPIGHAAKFMNEHLAKDIAGMKPNDDLAIGDDNWALANEGQVYLLYLKNGGEAKVDLSNAAGTTFSVQWFNPRTGGDLIDGTPKTVTGGEENVSLGMPPSTPGQDWVVLLKR</sequence>
<feature type="region of interest" description="Disordered" evidence="1">
    <location>
        <begin position="133"/>
        <end position="154"/>
    </location>
</feature>
<dbReference type="InterPro" id="IPR032260">
    <property type="entry name" value="DUF5060"/>
</dbReference>
<dbReference type="Gene3D" id="3.20.20.80">
    <property type="entry name" value="Glycosidases"/>
    <property type="match status" value="1"/>
</dbReference>